<evidence type="ECO:0000313" key="2">
    <source>
        <dbReference type="Proteomes" id="UP000281474"/>
    </source>
</evidence>
<organism evidence="1 2">
    <name type="scientific">Parashewanella curva</name>
    <dbReference type="NCBI Taxonomy" id="2338552"/>
    <lineage>
        <taxon>Bacteria</taxon>
        <taxon>Pseudomonadati</taxon>
        <taxon>Pseudomonadota</taxon>
        <taxon>Gammaproteobacteria</taxon>
        <taxon>Alteromonadales</taxon>
        <taxon>Shewanellaceae</taxon>
        <taxon>Parashewanella</taxon>
    </lineage>
</organism>
<sequence>MSPYLIKTTAKCAVHSFVANFFGGPIAATAVAITYLGGSILDCAFPSDGNDLKIATHHEPKKSKKYRQIAAYQTLQSQSTGTKITKERQQNITLRIVDSFLKGQGCTQSMIKASKILLPVATNYAISLVIVGPNLSIFEQIPIALLARALQEYGEEKLNELLKDTVLKKSRMLRFVTVKLVGICIQSSVHAGYQHSKALAIQAASRAHKFTMDSFTSHAKPQDFDPLAAKQASTANPKLQPVDYHFIGIIDENNTEYLTDGRDYVSYEGISAFETIDPQGIREACKTVDGLGNSHFADAESSIDMLHRVNDKKIIAKMSCYIKISPEQVSRLTEGQQFFVPKRYIFSRPTSSELKYTHPIDNCLVKYAGSTDSDGELIHQFGVYHQQPKPEFCEMPIEQIYKKLKLAPEDQQQT</sequence>
<dbReference type="EMBL" id="QZEI01000095">
    <property type="protein sequence ID" value="RLV58131.1"/>
    <property type="molecule type" value="Genomic_DNA"/>
</dbReference>
<dbReference type="AlphaFoldDB" id="A0A3L8PRV7"/>
<comment type="caution">
    <text evidence="1">The sequence shown here is derived from an EMBL/GenBank/DDBJ whole genome shotgun (WGS) entry which is preliminary data.</text>
</comment>
<reference evidence="1 2" key="1">
    <citation type="submission" date="2018-09" db="EMBL/GenBank/DDBJ databases">
        <title>Phylogeny of the Shewanellaceae, and recommendation for two new genera, Pseudoshewanella and Parashewanella.</title>
        <authorList>
            <person name="Wang G."/>
        </authorList>
    </citation>
    <scope>NUCLEOTIDE SEQUENCE [LARGE SCALE GENOMIC DNA]</scope>
    <source>
        <strain evidence="1 2">C51</strain>
    </source>
</reference>
<accession>A0A3L8PRV7</accession>
<name>A0A3L8PRV7_9GAMM</name>
<evidence type="ECO:0000313" key="1">
    <source>
        <dbReference type="EMBL" id="RLV58131.1"/>
    </source>
</evidence>
<proteinExistence type="predicted"/>
<dbReference type="Proteomes" id="UP000281474">
    <property type="component" value="Unassembled WGS sequence"/>
</dbReference>
<gene>
    <name evidence="1" type="ORF">D5018_18905</name>
</gene>
<protein>
    <submittedName>
        <fullName evidence="1">Uncharacterized protein</fullName>
    </submittedName>
</protein>
<keyword evidence="2" id="KW-1185">Reference proteome</keyword>